<evidence type="ECO:0000313" key="4">
    <source>
        <dbReference type="Proteomes" id="UP001500227"/>
    </source>
</evidence>
<dbReference type="SUPFAM" id="SSF55031">
    <property type="entry name" value="Bacterial exopeptidase dimerisation domain"/>
    <property type="match status" value="1"/>
</dbReference>
<dbReference type="Proteomes" id="UP001500227">
    <property type="component" value="Unassembled WGS sequence"/>
</dbReference>
<comment type="caution">
    <text evidence="3">The sequence shown here is derived from an EMBL/GenBank/DDBJ whole genome shotgun (WGS) entry which is preliminary data.</text>
</comment>
<dbReference type="Pfam" id="PF07687">
    <property type="entry name" value="M20_dimer"/>
    <property type="match status" value="1"/>
</dbReference>
<proteinExistence type="predicted"/>
<dbReference type="EMBL" id="BAABKD010000009">
    <property type="protein sequence ID" value="GAA5089193.1"/>
    <property type="molecule type" value="Genomic_DNA"/>
</dbReference>
<gene>
    <name evidence="3" type="ORF">GCM10023337_11700</name>
</gene>
<dbReference type="Gene3D" id="3.40.630.10">
    <property type="entry name" value="Zn peptidases"/>
    <property type="match status" value="1"/>
</dbReference>
<protein>
    <submittedName>
        <fullName evidence="3">M20 aminoacylase family protein</fullName>
    </submittedName>
</protein>
<evidence type="ECO:0000313" key="3">
    <source>
        <dbReference type="EMBL" id="GAA5089193.1"/>
    </source>
</evidence>
<feature type="domain" description="Peptidase M20 dimerisation" evidence="2">
    <location>
        <begin position="191"/>
        <end position="285"/>
    </location>
</feature>
<accession>A0ABP9M1H1</accession>
<keyword evidence="4" id="KW-1185">Reference proteome</keyword>
<dbReference type="PANTHER" id="PTHR11014">
    <property type="entry name" value="PEPTIDASE M20 FAMILY MEMBER"/>
    <property type="match status" value="1"/>
</dbReference>
<dbReference type="RefSeq" id="WP_345370350.1">
    <property type="nucleotide sequence ID" value="NZ_BAABKD010000009.1"/>
</dbReference>
<reference evidence="4" key="1">
    <citation type="journal article" date="2019" name="Int. J. Syst. Evol. Microbiol.">
        <title>The Global Catalogue of Microorganisms (GCM) 10K type strain sequencing project: providing services to taxonomists for standard genome sequencing and annotation.</title>
        <authorList>
            <consortium name="The Broad Institute Genomics Platform"/>
            <consortium name="The Broad Institute Genome Sequencing Center for Infectious Disease"/>
            <person name="Wu L."/>
            <person name="Ma J."/>
        </authorList>
    </citation>
    <scope>NUCLEOTIDE SEQUENCE [LARGE SCALE GENOMIC DNA]</scope>
    <source>
        <strain evidence="4">JCM 18423</strain>
    </source>
</reference>
<name>A0ABP9M1H1_9BURK</name>
<dbReference type="InterPro" id="IPR017439">
    <property type="entry name" value="Amidohydrolase"/>
</dbReference>
<sequence length="400" mass="42901">MTPQTPLLTELHSLLPELRAIRQQIHAFPELGFEEHQTAALVTQFLQAHDIAVTTGIGKTGVVGVLRGLGPDNGRWVGLRADMDALPIQERTGLSYQSTVAGKMHACGHDGHTAILLATAAYLAKHRDFSGTVCFIFQPAEEGLGGAQAMIEDGLFERFPCDAVFALHNWPSLPPGHIGVNEGPMMAAADSFEITITGHGGHGAHPYQAKDPLVAAAHLVTALQSIVARNVHPFDSAVLTVSAMQAGDLSAYSVIPDTAHLSGTVRTFSEAVQQHVQQRMQQVCDGVAAMFGVQVALRYMPLFPATINTPHYARLVAQVATELFGAAQVDDQLTPSMGAEDFAFMLRQRPGAYFRLGQGGAEQGRVLHNAQFDFNDAVIPHGAAMFVRLAQQFLATTDSL</sequence>
<evidence type="ECO:0000256" key="1">
    <source>
        <dbReference type="ARBA" id="ARBA00022801"/>
    </source>
</evidence>
<dbReference type="SUPFAM" id="SSF53187">
    <property type="entry name" value="Zn-dependent exopeptidases"/>
    <property type="match status" value="1"/>
</dbReference>
<dbReference type="CDD" id="cd05666">
    <property type="entry name" value="M20_Acy1-like"/>
    <property type="match status" value="1"/>
</dbReference>
<keyword evidence="1" id="KW-0378">Hydrolase</keyword>
<dbReference type="Pfam" id="PF01546">
    <property type="entry name" value="Peptidase_M20"/>
    <property type="match status" value="1"/>
</dbReference>
<dbReference type="NCBIfam" id="TIGR01891">
    <property type="entry name" value="amidohydrolases"/>
    <property type="match status" value="1"/>
</dbReference>
<dbReference type="InterPro" id="IPR036264">
    <property type="entry name" value="Bact_exopeptidase_dim_dom"/>
</dbReference>
<dbReference type="Gene3D" id="3.30.70.360">
    <property type="match status" value="1"/>
</dbReference>
<organism evidence="3 4">
    <name type="scientific">Paenalcaligenes hermetiae</name>
    <dbReference type="NCBI Taxonomy" id="1157987"/>
    <lineage>
        <taxon>Bacteria</taxon>
        <taxon>Pseudomonadati</taxon>
        <taxon>Pseudomonadota</taxon>
        <taxon>Betaproteobacteria</taxon>
        <taxon>Burkholderiales</taxon>
        <taxon>Alcaligenaceae</taxon>
        <taxon>Paenalcaligenes</taxon>
    </lineage>
</organism>
<dbReference type="PIRSF" id="PIRSF005962">
    <property type="entry name" value="Pept_M20D_amidohydro"/>
    <property type="match status" value="1"/>
</dbReference>
<dbReference type="PANTHER" id="PTHR11014:SF63">
    <property type="entry name" value="METALLOPEPTIDASE, PUTATIVE (AFU_ORTHOLOGUE AFUA_6G09600)-RELATED"/>
    <property type="match status" value="1"/>
</dbReference>
<evidence type="ECO:0000259" key="2">
    <source>
        <dbReference type="Pfam" id="PF07687"/>
    </source>
</evidence>
<dbReference type="InterPro" id="IPR002933">
    <property type="entry name" value="Peptidase_M20"/>
</dbReference>
<dbReference type="InterPro" id="IPR011650">
    <property type="entry name" value="Peptidase_M20_dimer"/>
</dbReference>